<gene>
    <name evidence="3" type="ORF">ISALK_02680</name>
</gene>
<dbReference type="Pfam" id="PF06541">
    <property type="entry name" value="ABC_trans_CmpB"/>
    <property type="match status" value="1"/>
</dbReference>
<accession>A0AA43XJI8</accession>
<dbReference type="AlphaFoldDB" id="A0AA43XJI8"/>
<name>A0AA43XJI8_9CLOT</name>
<protein>
    <recommendedName>
        <fullName evidence="5">ABC transporter permease</fullName>
    </recommendedName>
</protein>
<organism evidence="3 4">
    <name type="scientific">Isachenkonia alkalipeptolytica</name>
    <dbReference type="NCBI Taxonomy" id="2565777"/>
    <lineage>
        <taxon>Bacteria</taxon>
        <taxon>Bacillati</taxon>
        <taxon>Bacillota</taxon>
        <taxon>Clostridia</taxon>
        <taxon>Eubacteriales</taxon>
        <taxon>Clostridiaceae</taxon>
        <taxon>Isachenkonia</taxon>
    </lineage>
</organism>
<evidence type="ECO:0000313" key="4">
    <source>
        <dbReference type="Proteomes" id="UP000449710"/>
    </source>
</evidence>
<feature type="transmembrane region" description="Helical" evidence="2">
    <location>
        <begin position="45"/>
        <end position="64"/>
    </location>
</feature>
<evidence type="ECO:0008006" key="5">
    <source>
        <dbReference type="Google" id="ProtNLM"/>
    </source>
</evidence>
<feature type="coiled-coil region" evidence="1">
    <location>
        <begin position="169"/>
        <end position="230"/>
    </location>
</feature>
<evidence type="ECO:0000256" key="1">
    <source>
        <dbReference type="SAM" id="Coils"/>
    </source>
</evidence>
<feature type="transmembrane region" description="Helical" evidence="2">
    <location>
        <begin position="145"/>
        <end position="167"/>
    </location>
</feature>
<evidence type="ECO:0000313" key="3">
    <source>
        <dbReference type="EMBL" id="NBG87399.1"/>
    </source>
</evidence>
<dbReference type="EMBL" id="SUMG01000002">
    <property type="protein sequence ID" value="NBG87399.1"/>
    <property type="molecule type" value="Genomic_DNA"/>
</dbReference>
<comment type="caution">
    <text evidence="3">The sequence shown here is derived from an EMBL/GenBank/DDBJ whole genome shotgun (WGS) entry which is preliminary data.</text>
</comment>
<keyword evidence="2" id="KW-0812">Transmembrane</keyword>
<reference evidence="3 4" key="1">
    <citation type="submission" date="2019-04" db="EMBL/GenBank/DDBJ databases">
        <title>Isachenkonia alkalipeptolytica gen. nov. sp. nov. a new anaerobic, alkiliphilic organothrophic bacterium capable to reduce synthesized ferrihydrite isolated from a soda lake.</title>
        <authorList>
            <person name="Toshchakov S.V."/>
            <person name="Zavarzina D.G."/>
            <person name="Zhilina T.N."/>
            <person name="Kostrikina N.A."/>
            <person name="Kublanov I.V."/>
        </authorList>
    </citation>
    <scope>NUCLEOTIDE SEQUENCE [LARGE SCALE GENOMIC DNA]</scope>
    <source>
        <strain evidence="3 4">Z-1701</strain>
    </source>
</reference>
<feature type="transmembrane region" description="Helical" evidence="2">
    <location>
        <begin position="116"/>
        <end position="139"/>
    </location>
</feature>
<keyword evidence="2" id="KW-1133">Transmembrane helix</keyword>
<evidence type="ECO:0000256" key="2">
    <source>
        <dbReference type="SAM" id="Phobius"/>
    </source>
</evidence>
<dbReference type="RefSeq" id="WP_160718766.1">
    <property type="nucleotide sequence ID" value="NZ_SUMG01000002.1"/>
</dbReference>
<keyword evidence="2" id="KW-0472">Membrane</keyword>
<dbReference type="Proteomes" id="UP000449710">
    <property type="component" value="Unassembled WGS sequence"/>
</dbReference>
<proteinExistence type="predicted"/>
<feature type="transmembrane region" description="Helical" evidence="2">
    <location>
        <begin position="70"/>
        <end position="95"/>
    </location>
</feature>
<dbReference type="InterPro" id="IPR010540">
    <property type="entry name" value="CmpB_TMEM229"/>
</dbReference>
<keyword evidence="4" id="KW-1185">Reference proteome</keyword>
<feature type="transmembrane region" description="Helical" evidence="2">
    <location>
        <begin position="6"/>
        <end position="24"/>
    </location>
</feature>
<sequence length="282" mass="33209">MIFGENLGFWIAYFIIYSFLGWLLEVIHAYIERREWVNRGFIKGPFCPIYGFGVLLLLAMLSPIQENGFVLFLGAVILITLLEFVTGLVLETLFGAKWWEYQDEKYHIKGYVCPKYSLLFGAGALFTIKWVHPLVVSGVEGIPPIYLQAGTLMILTYLVVDFIQTVLEIIGLNRLLRDLQQKMEELQQLEIRETLLKERKEKLGKMEKQVEEIEVRMNMIKEHFKELRIEYEAMLRAGMGRYRRILKAFPKFRSKRFQKGYKKLKERFRSFRNGEQKSGNNK</sequence>
<keyword evidence="1" id="KW-0175">Coiled coil</keyword>